<evidence type="ECO:0000313" key="1">
    <source>
        <dbReference type="EnsemblPlants" id="cds.evm.model.07.1047"/>
    </source>
</evidence>
<proteinExistence type="predicted"/>
<reference evidence="1" key="1">
    <citation type="submission" date="2018-11" db="EMBL/GenBank/DDBJ databases">
        <authorList>
            <person name="Grassa J C."/>
        </authorList>
    </citation>
    <scope>NUCLEOTIDE SEQUENCE [LARGE SCALE GENOMIC DNA]</scope>
</reference>
<dbReference type="EMBL" id="UZAU01000655">
    <property type="status" value="NOT_ANNOTATED_CDS"/>
    <property type="molecule type" value="Genomic_DNA"/>
</dbReference>
<reference evidence="1" key="2">
    <citation type="submission" date="2021-03" db="UniProtKB">
        <authorList>
            <consortium name="EnsemblPlants"/>
        </authorList>
    </citation>
    <scope>IDENTIFICATION</scope>
</reference>
<evidence type="ECO:0000313" key="2">
    <source>
        <dbReference type="Proteomes" id="UP000596661"/>
    </source>
</evidence>
<organism evidence="1 2">
    <name type="scientific">Cannabis sativa</name>
    <name type="common">Hemp</name>
    <name type="synonym">Marijuana</name>
    <dbReference type="NCBI Taxonomy" id="3483"/>
    <lineage>
        <taxon>Eukaryota</taxon>
        <taxon>Viridiplantae</taxon>
        <taxon>Streptophyta</taxon>
        <taxon>Embryophyta</taxon>
        <taxon>Tracheophyta</taxon>
        <taxon>Spermatophyta</taxon>
        <taxon>Magnoliopsida</taxon>
        <taxon>eudicotyledons</taxon>
        <taxon>Gunneridae</taxon>
        <taxon>Pentapetalae</taxon>
        <taxon>rosids</taxon>
        <taxon>fabids</taxon>
        <taxon>Rosales</taxon>
        <taxon>Cannabaceae</taxon>
        <taxon>Cannabis</taxon>
    </lineage>
</organism>
<accession>A0A803Q128</accession>
<protein>
    <submittedName>
        <fullName evidence="1">Uncharacterized protein</fullName>
    </submittedName>
</protein>
<sequence length="153" mass="16434">MGADLFSLSSSSNLGTTDKGKEVFLGDTFGLTASGNLLSQGDGFTSKDNLPNYTEKANLMNNIVIDPNTLMDVPITYDTGSQSLKKIEGPSKRRKVIPRRSKINKGIGPNDANVRKTTTAEMEGSAKEISMVDLTFAMNLEAANSASLGRREQ</sequence>
<name>A0A803Q128_CANSA</name>
<dbReference type="AlphaFoldDB" id="A0A803Q128"/>
<dbReference type="Gramene" id="evm.model.07.1047">
    <property type="protein sequence ID" value="cds.evm.model.07.1047"/>
    <property type="gene ID" value="evm.TU.07.1047"/>
</dbReference>
<keyword evidence="2" id="KW-1185">Reference proteome</keyword>
<dbReference type="EnsemblPlants" id="evm.model.07.1047">
    <property type="protein sequence ID" value="cds.evm.model.07.1047"/>
    <property type="gene ID" value="evm.TU.07.1047"/>
</dbReference>
<dbReference type="Proteomes" id="UP000596661">
    <property type="component" value="Chromosome 7"/>
</dbReference>